<protein>
    <submittedName>
        <fullName evidence="1">Uncharacterized protein</fullName>
    </submittedName>
</protein>
<reference evidence="1 2" key="1">
    <citation type="submission" date="2020-07" db="EMBL/GenBank/DDBJ databases">
        <title>Sequencing the genomes of 1000 actinobacteria strains.</title>
        <authorList>
            <person name="Klenk H.-P."/>
        </authorList>
    </citation>
    <scope>NUCLEOTIDE SEQUENCE [LARGE SCALE GENOMIC DNA]</scope>
    <source>
        <strain evidence="1 2">DSM 103833</strain>
    </source>
</reference>
<dbReference type="AlphaFoldDB" id="A0A853C5M0"/>
<keyword evidence="2" id="KW-1185">Reference proteome</keyword>
<comment type="caution">
    <text evidence="1">The sequence shown here is derived from an EMBL/GenBank/DDBJ whole genome shotgun (WGS) entry which is preliminary data.</text>
</comment>
<organism evidence="1 2">
    <name type="scientific">Nocardioides thalensis</name>
    <dbReference type="NCBI Taxonomy" id="1914755"/>
    <lineage>
        <taxon>Bacteria</taxon>
        <taxon>Bacillati</taxon>
        <taxon>Actinomycetota</taxon>
        <taxon>Actinomycetes</taxon>
        <taxon>Propionibacteriales</taxon>
        <taxon>Nocardioidaceae</taxon>
        <taxon>Nocardioides</taxon>
    </lineage>
</organism>
<dbReference type="EMBL" id="JACCFP010000001">
    <property type="protein sequence ID" value="NYJ01798.1"/>
    <property type="molecule type" value="Genomic_DNA"/>
</dbReference>
<sequence>MNARLALAGLLVPVALSGCGSETAPADDVPALATQLDAVEAAIEAGDYDKVRAALDRLVARTSRAELAAEISGEEADRIREAARELLAELPADE</sequence>
<name>A0A853C5M0_9ACTN</name>
<proteinExistence type="predicted"/>
<dbReference type="PROSITE" id="PS51257">
    <property type="entry name" value="PROKAR_LIPOPROTEIN"/>
    <property type="match status" value="1"/>
</dbReference>
<dbReference type="RefSeq" id="WP_179668240.1">
    <property type="nucleotide sequence ID" value="NZ_JACCFP010000001.1"/>
</dbReference>
<gene>
    <name evidence="1" type="ORF">HNR19_002496</name>
</gene>
<accession>A0A853C5M0</accession>
<evidence type="ECO:0000313" key="2">
    <source>
        <dbReference type="Proteomes" id="UP000530424"/>
    </source>
</evidence>
<evidence type="ECO:0000313" key="1">
    <source>
        <dbReference type="EMBL" id="NYJ01798.1"/>
    </source>
</evidence>
<dbReference type="Proteomes" id="UP000530424">
    <property type="component" value="Unassembled WGS sequence"/>
</dbReference>